<evidence type="ECO:0000256" key="11">
    <source>
        <dbReference type="ARBA" id="ARBA00039461"/>
    </source>
</evidence>
<sequence>MKLGAIADDLTGATDLSLILSRAGFSVLQVVGVPDAADFGSADAVVVSLKSRTASVEDAVNQSVAAASALRAAGAQQLYFKYCSTFDSTDQGNIGPVTDALLDLLGVSGTIACPAFPANGRTVYQGHLFVGDRLLSESSMRDHPLTPMRDPDLVRVLGRQSNRPVSLIPIANVRADGLSDRFNEFDGIAIVDAVDDGDLLRIGKAAANLKLVTGGSGAAMGLPANFGAVAGNTPSLTWPSGKAVVLVGSCSKATLGQVDHYKALGAPALAIDPSSISSGAVTIEDAEAFVVQSPVGLPPLIYSSATPESVAAQQRQLGQMAAGEIVERFHAALAGRLLAHGFNRFIVAGGETSGAVVGGLGVNALQIGPEIDPGVPWTRAVTSQGPLALALKSGNFGTVDFFSKAWKLLV</sequence>
<keyword evidence="5" id="KW-0067">ATP-binding</keyword>
<evidence type="ECO:0000256" key="6">
    <source>
        <dbReference type="ARBA" id="ARBA00023277"/>
    </source>
</evidence>
<dbReference type="Gene3D" id="3.40.980.20">
    <property type="entry name" value="Four-carbon acid sugar kinase, nucleotide binding domain"/>
    <property type="match status" value="1"/>
</dbReference>
<feature type="domain" description="Four-carbon acid sugar kinase nucleotide binding" evidence="14">
    <location>
        <begin position="244"/>
        <end position="402"/>
    </location>
</feature>
<gene>
    <name evidence="15" type="ORF">GCM10007913_24500</name>
</gene>
<keyword evidence="6" id="KW-0119">Carbohydrate metabolism</keyword>
<protein>
    <recommendedName>
        <fullName evidence="11">3-oxo-tetronate kinase</fullName>
        <ecNumber evidence="10">2.7.1.217</ecNumber>
    </recommendedName>
    <alternativeName>
        <fullName evidence="12">3-dehydrotetronate 4-kinase</fullName>
    </alternativeName>
</protein>
<evidence type="ECO:0000256" key="5">
    <source>
        <dbReference type="ARBA" id="ARBA00022840"/>
    </source>
</evidence>
<dbReference type="NCBIfam" id="NF043035">
    <property type="entry name" value="OxoTetrKin"/>
    <property type="match status" value="1"/>
</dbReference>
<dbReference type="InterPro" id="IPR031475">
    <property type="entry name" value="NBD_C"/>
</dbReference>
<evidence type="ECO:0000256" key="7">
    <source>
        <dbReference type="ARBA" id="ARBA00035898"/>
    </source>
</evidence>
<evidence type="ECO:0000256" key="4">
    <source>
        <dbReference type="ARBA" id="ARBA00022777"/>
    </source>
</evidence>
<dbReference type="InterPro" id="IPR010737">
    <property type="entry name" value="4-carb_acid_sugar_kinase_N"/>
</dbReference>
<feature type="domain" description="Four-carbon acid sugar kinase N-terminal" evidence="13">
    <location>
        <begin position="3"/>
        <end position="221"/>
    </location>
</feature>
<evidence type="ECO:0000313" key="16">
    <source>
        <dbReference type="Proteomes" id="UP001161406"/>
    </source>
</evidence>
<name>A0ABQ5UH34_9HYPH</name>
<accession>A0ABQ5UH34</accession>
<dbReference type="InterPro" id="IPR042213">
    <property type="entry name" value="NBD_C_sf"/>
</dbReference>
<keyword evidence="2" id="KW-0808">Transferase</keyword>
<organism evidence="15 16">
    <name type="scientific">Devosia yakushimensis</name>
    <dbReference type="NCBI Taxonomy" id="470028"/>
    <lineage>
        <taxon>Bacteria</taxon>
        <taxon>Pseudomonadati</taxon>
        <taxon>Pseudomonadota</taxon>
        <taxon>Alphaproteobacteria</taxon>
        <taxon>Hyphomicrobiales</taxon>
        <taxon>Devosiaceae</taxon>
        <taxon>Devosia</taxon>
    </lineage>
</organism>
<comment type="similarity">
    <text evidence="1">Belongs to the four-carbon acid sugar kinase family.</text>
</comment>
<dbReference type="Gene3D" id="3.40.50.10840">
    <property type="entry name" value="Putative sugar-binding, N-terminal domain"/>
    <property type="match status" value="1"/>
</dbReference>
<dbReference type="Proteomes" id="UP001161406">
    <property type="component" value="Unassembled WGS sequence"/>
</dbReference>
<evidence type="ECO:0000259" key="14">
    <source>
        <dbReference type="Pfam" id="PF17042"/>
    </source>
</evidence>
<comment type="catalytic activity">
    <reaction evidence="8">
        <text>3-dehydro-D-erythronate + ATP = 3-dehydro-4-O-phospho-D-erythronate + ADP + H(+)</text>
        <dbReference type="Rhea" id="RHEA:52556"/>
        <dbReference type="ChEBI" id="CHEBI:15378"/>
        <dbReference type="ChEBI" id="CHEBI:30616"/>
        <dbReference type="ChEBI" id="CHEBI:57958"/>
        <dbReference type="ChEBI" id="CHEBI:136593"/>
        <dbReference type="ChEBI" id="CHEBI:456216"/>
        <dbReference type="EC" id="2.7.1.217"/>
    </reaction>
</comment>
<evidence type="ECO:0000256" key="8">
    <source>
        <dbReference type="ARBA" id="ARBA00036346"/>
    </source>
</evidence>
<reference evidence="15" key="2">
    <citation type="submission" date="2023-01" db="EMBL/GenBank/DDBJ databases">
        <title>Draft genome sequence of Devosia yakushimensis strain NBRC 103855.</title>
        <authorList>
            <person name="Sun Q."/>
            <person name="Mori K."/>
        </authorList>
    </citation>
    <scope>NUCLEOTIDE SEQUENCE</scope>
    <source>
        <strain evidence="15">NBRC 103855</strain>
    </source>
</reference>
<comment type="caution">
    <text evidence="15">The sequence shown here is derived from an EMBL/GenBank/DDBJ whole genome shotgun (WGS) entry which is preliminary data.</text>
</comment>
<evidence type="ECO:0000256" key="2">
    <source>
        <dbReference type="ARBA" id="ARBA00022679"/>
    </source>
</evidence>
<dbReference type="EC" id="2.7.1.217" evidence="10"/>
<keyword evidence="16" id="KW-1185">Reference proteome</keyword>
<reference evidence="15" key="1">
    <citation type="journal article" date="2014" name="Int. J. Syst. Evol. Microbiol.">
        <title>Complete genome of a new Firmicutes species belonging to the dominant human colonic microbiota ('Ruminococcus bicirculans') reveals two chromosomes and a selective capacity to utilize plant glucans.</title>
        <authorList>
            <consortium name="NISC Comparative Sequencing Program"/>
            <person name="Wegmann U."/>
            <person name="Louis P."/>
            <person name="Goesmann A."/>
            <person name="Henrissat B."/>
            <person name="Duncan S.H."/>
            <person name="Flint H.J."/>
        </authorList>
    </citation>
    <scope>NUCLEOTIDE SEQUENCE</scope>
    <source>
        <strain evidence="15">NBRC 103855</strain>
    </source>
</reference>
<comment type="catalytic activity">
    <reaction evidence="7">
        <text>3-dehydro-L-erythronate + ATP = 3-dehydro-4-O-phospho-L-erythronate + ADP + H(+)</text>
        <dbReference type="Rhea" id="RHEA:52552"/>
        <dbReference type="ChEBI" id="CHEBI:15378"/>
        <dbReference type="ChEBI" id="CHEBI:30616"/>
        <dbReference type="ChEBI" id="CHEBI:136592"/>
        <dbReference type="ChEBI" id="CHEBI:136670"/>
        <dbReference type="ChEBI" id="CHEBI:456216"/>
        <dbReference type="EC" id="2.7.1.217"/>
    </reaction>
</comment>
<evidence type="ECO:0000256" key="10">
    <source>
        <dbReference type="ARBA" id="ARBA00039095"/>
    </source>
</evidence>
<dbReference type="InterPro" id="IPR050007">
    <property type="entry name" value="OtnK"/>
</dbReference>
<dbReference type="Pfam" id="PF07005">
    <property type="entry name" value="SBD_N"/>
    <property type="match status" value="1"/>
</dbReference>
<evidence type="ECO:0000256" key="12">
    <source>
        <dbReference type="ARBA" id="ARBA00041377"/>
    </source>
</evidence>
<evidence type="ECO:0000256" key="3">
    <source>
        <dbReference type="ARBA" id="ARBA00022741"/>
    </source>
</evidence>
<evidence type="ECO:0000256" key="9">
    <source>
        <dbReference type="ARBA" id="ARBA00037335"/>
    </source>
</evidence>
<keyword evidence="4 15" id="KW-0418">Kinase</keyword>
<proteinExistence type="inferred from homology"/>
<evidence type="ECO:0000259" key="13">
    <source>
        <dbReference type="Pfam" id="PF07005"/>
    </source>
</evidence>
<dbReference type="RefSeq" id="WP_284391169.1">
    <property type="nucleotide sequence ID" value="NZ_BSNG01000001.1"/>
</dbReference>
<evidence type="ECO:0000256" key="1">
    <source>
        <dbReference type="ARBA" id="ARBA00005715"/>
    </source>
</evidence>
<dbReference type="EMBL" id="BSNG01000001">
    <property type="protein sequence ID" value="GLQ10518.1"/>
    <property type="molecule type" value="Genomic_DNA"/>
</dbReference>
<dbReference type="SUPFAM" id="SSF142764">
    <property type="entry name" value="YgbK-like"/>
    <property type="match status" value="1"/>
</dbReference>
<dbReference type="GO" id="GO:0016301">
    <property type="term" value="F:kinase activity"/>
    <property type="evidence" value="ECO:0007669"/>
    <property type="project" value="UniProtKB-KW"/>
</dbReference>
<comment type="function">
    <text evidence="9">Catalyzes the ATP-dependent phosphorylation of 3-oxo-tetronate to 3-oxo-tetronate 4-phosphate.</text>
</comment>
<dbReference type="InterPro" id="IPR037051">
    <property type="entry name" value="4-carb_acid_sugar_kinase_N_sf"/>
</dbReference>
<evidence type="ECO:0000313" key="15">
    <source>
        <dbReference type="EMBL" id="GLQ10518.1"/>
    </source>
</evidence>
<keyword evidence="3" id="KW-0547">Nucleotide-binding</keyword>
<dbReference type="Pfam" id="PF17042">
    <property type="entry name" value="NBD_C"/>
    <property type="match status" value="1"/>
</dbReference>